<dbReference type="InterPro" id="IPR011990">
    <property type="entry name" value="TPR-like_helical_dom_sf"/>
</dbReference>
<reference evidence="1 2" key="1">
    <citation type="submission" date="2019-11" db="EMBL/GenBank/DDBJ databases">
        <title>Whole genome sequence of Oryza granulata.</title>
        <authorList>
            <person name="Li W."/>
        </authorList>
    </citation>
    <scope>NUCLEOTIDE SEQUENCE [LARGE SCALE GENOMIC DNA]</scope>
    <source>
        <strain evidence="2">cv. Menghai</strain>
        <tissue evidence="1">Leaf</tissue>
    </source>
</reference>
<accession>A0A6G1C7U0</accession>
<organism evidence="1 2">
    <name type="scientific">Oryza meyeriana var. granulata</name>
    <dbReference type="NCBI Taxonomy" id="110450"/>
    <lineage>
        <taxon>Eukaryota</taxon>
        <taxon>Viridiplantae</taxon>
        <taxon>Streptophyta</taxon>
        <taxon>Embryophyta</taxon>
        <taxon>Tracheophyta</taxon>
        <taxon>Spermatophyta</taxon>
        <taxon>Magnoliopsida</taxon>
        <taxon>Liliopsida</taxon>
        <taxon>Poales</taxon>
        <taxon>Poaceae</taxon>
        <taxon>BOP clade</taxon>
        <taxon>Oryzoideae</taxon>
        <taxon>Oryzeae</taxon>
        <taxon>Oryzinae</taxon>
        <taxon>Oryza</taxon>
        <taxon>Oryza meyeriana</taxon>
    </lineage>
</organism>
<dbReference type="EMBL" id="SPHZ02000010">
    <property type="protein sequence ID" value="KAF0896528.1"/>
    <property type="molecule type" value="Genomic_DNA"/>
</dbReference>
<evidence type="ECO:0000313" key="2">
    <source>
        <dbReference type="Proteomes" id="UP000479710"/>
    </source>
</evidence>
<comment type="caution">
    <text evidence="1">The sequence shown here is derived from an EMBL/GenBank/DDBJ whole genome shotgun (WGS) entry which is preliminary data.</text>
</comment>
<name>A0A6G1C7U0_9ORYZ</name>
<dbReference type="OrthoDB" id="741665at2759"/>
<evidence type="ECO:0000313" key="1">
    <source>
        <dbReference type="EMBL" id="KAF0896528.1"/>
    </source>
</evidence>
<protein>
    <submittedName>
        <fullName evidence="1">Uncharacterized protein</fullName>
    </submittedName>
</protein>
<keyword evidence="2" id="KW-1185">Reference proteome</keyword>
<dbReference type="AlphaFoldDB" id="A0A6G1C7U0"/>
<dbReference type="Gene3D" id="1.25.40.10">
    <property type="entry name" value="Tetratricopeptide repeat domain"/>
    <property type="match status" value="1"/>
</dbReference>
<dbReference type="Proteomes" id="UP000479710">
    <property type="component" value="Unassembled WGS sequence"/>
</dbReference>
<gene>
    <name evidence="1" type="ORF">E2562_024384</name>
</gene>
<proteinExistence type="predicted"/>
<sequence>MPPACFCAQPAATARKPWLRDGLLCAECGRLHVRAYNKFGHLGDARKAFDEMPGKNALSWNALVGAHCAAVNWLGAEHQTQETLSIK</sequence>